<name>A0A9N7VWA8_PLEPL</name>
<proteinExistence type="predicted"/>
<reference evidence="1" key="1">
    <citation type="submission" date="2020-03" db="EMBL/GenBank/DDBJ databases">
        <authorList>
            <person name="Weist P."/>
        </authorList>
    </citation>
    <scope>NUCLEOTIDE SEQUENCE</scope>
</reference>
<keyword evidence="2" id="KW-1185">Reference proteome</keyword>
<dbReference type="Proteomes" id="UP001153269">
    <property type="component" value="Unassembled WGS sequence"/>
</dbReference>
<organism evidence="1 2">
    <name type="scientific">Pleuronectes platessa</name>
    <name type="common">European plaice</name>
    <dbReference type="NCBI Taxonomy" id="8262"/>
    <lineage>
        <taxon>Eukaryota</taxon>
        <taxon>Metazoa</taxon>
        <taxon>Chordata</taxon>
        <taxon>Craniata</taxon>
        <taxon>Vertebrata</taxon>
        <taxon>Euteleostomi</taxon>
        <taxon>Actinopterygii</taxon>
        <taxon>Neopterygii</taxon>
        <taxon>Teleostei</taxon>
        <taxon>Neoteleostei</taxon>
        <taxon>Acanthomorphata</taxon>
        <taxon>Carangaria</taxon>
        <taxon>Pleuronectiformes</taxon>
        <taxon>Pleuronectoidei</taxon>
        <taxon>Pleuronectidae</taxon>
        <taxon>Pleuronectes</taxon>
    </lineage>
</organism>
<accession>A0A9N7VWA8</accession>
<evidence type="ECO:0000313" key="2">
    <source>
        <dbReference type="Proteomes" id="UP001153269"/>
    </source>
</evidence>
<protein>
    <submittedName>
        <fullName evidence="1">Uncharacterized protein</fullName>
    </submittedName>
</protein>
<evidence type="ECO:0000313" key="1">
    <source>
        <dbReference type="EMBL" id="CAB1455425.1"/>
    </source>
</evidence>
<gene>
    <name evidence="1" type="ORF">PLEPLA_LOCUS43201</name>
</gene>
<comment type="caution">
    <text evidence="1">The sequence shown here is derived from an EMBL/GenBank/DDBJ whole genome shotgun (WGS) entry which is preliminary data.</text>
</comment>
<dbReference type="AlphaFoldDB" id="A0A9N7VWA8"/>
<sequence>MHGLDQSRIVFPLHEEIRNIRYVQLWQWSAVTAGDVEENVNQERECLYVKEEEEEEEEEEEVAREH</sequence>
<dbReference type="EMBL" id="CADEAL010004255">
    <property type="protein sequence ID" value="CAB1455425.1"/>
    <property type="molecule type" value="Genomic_DNA"/>
</dbReference>